<organism evidence="2 3">
    <name type="scientific">Levilactobacillus acidifarinae DSM 19394 = JCM 15949</name>
    <dbReference type="NCBI Taxonomy" id="1423715"/>
    <lineage>
        <taxon>Bacteria</taxon>
        <taxon>Bacillati</taxon>
        <taxon>Bacillota</taxon>
        <taxon>Bacilli</taxon>
        <taxon>Lactobacillales</taxon>
        <taxon>Lactobacillaceae</taxon>
        <taxon>Levilactobacillus</taxon>
    </lineage>
</organism>
<evidence type="ECO:0000313" key="3">
    <source>
        <dbReference type="Proteomes" id="UP000051955"/>
    </source>
</evidence>
<dbReference type="Gene3D" id="3.40.50.360">
    <property type="match status" value="1"/>
</dbReference>
<dbReference type="PANTHER" id="PTHR39201:SF1">
    <property type="entry name" value="FLAVODOXIN-LIKE DOMAIN-CONTAINING PROTEIN"/>
    <property type="match status" value="1"/>
</dbReference>
<dbReference type="InterPro" id="IPR029039">
    <property type="entry name" value="Flavoprotein-like_sf"/>
</dbReference>
<dbReference type="SUPFAM" id="SSF52218">
    <property type="entry name" value="Flavoproteins"/>
    <property type="match status" value="1"/>
</dbReference>
<sequence length="202" mass="22846">MMKKWSLGILAVVVIGGLGYGFWSQQAASQARTTTTGHSAIRSTSHLTKKALIVYYSNSGTTATAAKQIQQKTGANMVKLRVSPNYPSDYDQLTVVAKRQIDRNIHPKILNKLNVKKYQTIFLGFPTWYHRPPMFINSFFETYRLKGKTIVPFTTSMSSPMATNRPYLKKMSAHKGLTLQNGFRANDEQSITNYLKQHHLTK</sequence>
<evidence type="ECO:0000259" key="1">
    <source>
        <dbReference type="PROSITE" id="PS50902"/>
    </source>
</evidence>
<comment type="caution">
    <text evidence="2">The sequence shown here is derived from an EMBL/GenBank/DDBJ whole genome shotgun (WGS) entry which is preliminary data.</text>
</comment>
<dbReference type="STRING" id="1423715.FD25_GL000413"/>
<dbReference type="EMBL" id="AZDV01000026">
    <property type="protein sequence ID" value="KRK94451.1"/>
    <property type="molecule type" value="Genomic_DNA"/>
</dbReference>
<feature type="domain" description="Flavodoxin-like" evidence="1">
    <location>
        <begin position="51"/>
        <end position="202"/>
    </location>
</feature>
<dbReference type="InterPro" id="IPR001226">
    <property type="entry name" value="Flavodoxin_CS"/>
</dbReference>
<evidence type="ECO:0000313" key="2">
    <source>
        <dbReference type="EMBL" id="KRK94451.1"/>
    </source>
</evidence>
<dbReference type="PROSITE" id="PS50902">
    <property type="entry name" value="FLAVODOXIN_LIKE"/>
    <property type="match status" value="1"/>
</dbReference>
<dbReference type="AlphaFoldDB" id="A0A0R1LLQ1"/>
<proteinExistence type="predicted"/>
<dbReference type="OrthoDB" id="9806505at2"/>
<dbReference type="GO" id="GO:0010181">
    <property type="term" value="F:FMN binding"/>
    <property type="evidence" value="ECO:0007669"/>
    <property type="project" value="InterPro"/>
</dbReference>
<dbReference type="GO" id="GO:0016651">
    <property type="term" value="F:oxidoreductase activity, acting on NAD(P)H"/>
    <property type="evidence" value="ECO:0007669"/>
    <property type="project" value="UniProtKB-ARBA"/>
</dbReference>
<dbReference type="InterPro" id="IPR008254">
    <property type="entry name" value="Flavodoxin/NO_synth"/>
</dbReference>
<dbReference type="PROSITE" id="PS00201">
    <property type="entry name" value="FLAVODOXIN"/>
    <property type="match status" value="1"/>
</dbReference>
<dbReference type="PANTHER" id="PTHR39201">
    <property type="entry name" value="EXPORTED PROTEIN-RELATED"/>
    <property type="match status" value="1"/>
</dbReference>
<gene>
    <name evidence="2" type="ORF">FD25_GL000413</name>
</gene>
<dbReference type="Proteomes" id="UP000051955">
    <property type="component" value="Unassembled WGS sequence"/>
</dbReference>
<name>A0A0R1LLQ1_9LACO</name>
<keyword evidence="3" id="KW-1185">Reference proteome</keyword>
<protein>
    <submittedName>
        <fullName evidence="2">Twin-arginine translocation pathway signal</fullName>
    </submittedName>
</protein>
<accession>A0A0R1LLQ1</accession>
<dbReference type="PATRIC" id="fig|1423715.3.peg.430"/>
<dbReference type="Pfam" id="PF12682">
    <property type="entry name" value="Flavodoxin_4"/>
    <property type="match status" value="1"/>
</dbReference>
<reference evidence="2 3" key="1">
    <citation type="journal article" date="2015" name="Genome Announc.">
        <title>Expanding the biotechnology potential of lactobacilli through comparative genomics of 213 strains and associated genera.</title>
        <authorList>
            <person name="Sun Z."/>
            <person name="Harris H.M."/>
            <person name="McCann A."/>
            <person name="Guo C."/>
            <person name="Argimon S."/>
            <person name="Zhang W."/>
            <person name="Yang X."/>
            <person name="Jeffery I.B."/>
            <person name="Cooney J.C."/>
            <person name="Kagawa T.F."/>
            <person name="Liu W."/>
            <person name="Song Y."/>
            <person name="Salvetti E."/>
            <person name="Wrobel A."/>
            <person name="Rasinkangas P."/>
            <person name="Parkhill J."/>
            <person name="Rea M.C."/>
            <person name="O'Sullivan O."/>
            <person name="Ritari J."/>
            <person name="Douillard F.P."/>
            <person name="Paul Ross R."/>
            <person name="Yang R."/>
            <person name="Briner A.E."/>
            <person name="Felis G.E."/>
            <person name="de Vos W.M."/>
            <person name="Barrangou R."/>
            <person name="Klaenhammer T.R."/>
            <person name="Caufield P.W."/>
            <person name="Cui Y."/>
            <person name="Zhang H."/>
            <person name="O'Toole P.W."/>
        </authorList>
    </citation>
    <scope>NUCLEOTIDE SEQUENCE [LARGE SCALE GENOMIC DNA]</scope>
    <source>
        <strain evidence="2 3">DSM 19394</strain>
    </source>
</reference>
<dbReference type="GO" id="GO:0009055">
    <property type="term" value="F:electron transfer activity"/>
    <property type="evidence" value="ECO:0007669"/>
    <property type="project" value="InterPro"/>
</dbReference>